<organism evidence="3 5">
    <name type="scientific">Pseudomonas brassicae</name>
    <dbReference type="NCBI Taxonomy" id="2708063"/>
    <lineage>
        <taxon>Bacteria</taxon>
        <taxon>Pseudomonadati</taxon>
        <taxon>Pseudomonadota</taxon>
        <taxon>Gammaproteobacteria</taxon>
        <taxon>Pseudomonadales</taxon>
        <taxon>Pseudomonadaceae</taxon>
        <taxon>Pseudomonas</taxon>
    </lineage>
</organism>
<keyword evidence="1" id="KW-0812">Transmembrane</keyword>
<accession>A0A6M0CU63</accession>
<gene>
    <name evidence="2" type="ORF">G3435_15695</name>
    <name evidence="3" type="ORF">G3436_09835</name>
</gene>
<dbReference type="Proteomes" id="UP000480410">
    <property type="component" value="Unassembled WGS sequence"/>
</dbReference>
<keyword evidence="1" id="KW-0472">Membrane</keyword>
<dbReference type="EMBL" id="JAAHBU010000118">
    <property type="protein sequence ID" value="NER64136.1"/>
    <property type="molecule type" value="Genomic_DNA"/>
</dbReference>
<name>A0A6B3NQI2_9PSED</name>
<evidence type="ECO:0000313" key="5">
    <source>
        <dbReference type="Proteomes" id="UP000482634"/>
    </source>
</evidence>
<accession>A0A6B3NQI2</accession>
<proteinExistence type="predicted"/>
<keyword evidence="5" id="KW-1185">Reference proteome</keyword>
<evidence type="ECO:0000313" key="3">
    <source>
        <dbReference type="EMBL" id="NER64136.1"/>
    </source>
</evidence>
<dbReference type="RefSeq" id="WP_163944111.1">
    <property type="nucleotide sequence ID" value="NZ_JAAHBU010000118.1"/>
</dbReference>
<sequence length="55" mass="6437">MWLLEIVFDLLAALGNYHSPNWKPRRVFTRGFVAFCVFVAVFELFALNMMFGGHR</sequence>
<protein>
    <submittedName>
        <fullName evidence="3">Uncharacterized protein</fullName>
    </submittedName>
</protein>
<feature type="transmembrane region" description="Helical" evidence="1">
    <location>
        <begin position="32"/>
        <end position="51"/>
    </location>
</feature>
<evidence type="ECO:0000313" key="2">
    <source>
        <dbReference type="EMBL" id="NER61021.1"/>
    </source>
</evidence>
<evidence type="ECO:0000256" key="1">
    <source>
        <dbReference type="SAM" id="Phobius"/>
    </source>
</evidence>
<keyword evidence="1" id="KW-1133">Transmembrane helix</keyword>
<dbReference type="Proteomes" id="UP000482634">
    <property type="component" value="Unassembled WGS sequence"/>
</dbReference>
<dbReference type="EMBL" id="JAAHBV010000337">
    <property type="protein sequence ID" value="NER61021.1"/>
    <property type="molecule type" value="Genomic_DNA"/>
</dbReference>
<reference evidence="4 5" key="1">
    <citation type="submission" date="2020-02" db="EMBL/GenBank/DDBJ databases">
        <title>Broccoli isolated Pseudomonas sp.</title>
        <authorList>
            <person name="Fujikawa T."/>
            <person name="Sawada H."/>
        </authorList>
    </citation>
    <scope>NUCLEOTIDE SEQUENCE [LARGE SCALE GENOMIC DNA]</scope>
    <source>
        <strain evidence="3 5">MAFF212427</strain>
        <strain evidence="2 4">MAFF212428</strain>
    </source>
</reference>
<dbReference type="AlphaFoldDB" id="A0A6B3NQI2"/>
<evidence type="ECO:0000313" key="4">
    <source>
        <dbReference type="Proteomes" id="UP000480410"/>
    </source>
</evidence>
<comment type="caution">
    <text evidence="3">The sequence shown here is derived from an EMBL/GenBank/DDBJ whole genome shotgun (WGS) entry which is preliminary data.</text>
</comment>